<reference evidence="5 6" key="1">
    <citation type="submission" date="2010-02" db="EMBL/GenBank/DDBJ databases">
        <authorList>
            <person name="Weinstock G."/>
            <person name="Sodergren E."/>
            <person name="Clifton S."/>
            <person name="Fulton L."/>
            <person name="Fulton B."/>
            <person name="Courtney L."/>
            <person name="Fronick C."/>
            <person name="Harrison M."/>
            <person name="Strong C."/>
            <person name="Farmer C."/>
            <person name="Delahaunty K."/>
            <person name="Markovic C."/>
            <person name="Hall O."/>
            <person name="Minx P."/>
            <person name="Tomlinson C."/>
            <person name="Mitreva M."/>
            <person name="Nelson J."/>
            <person name="Hou S."/>
            <person name="Wollam A."/>
            <person name="Pepin K.H."/>
            <person name="Johnson M."/>
            <person name="Bhonagiri V."/>
            <person name="Zhang X."/>
            <person name="Suruliraj S."/>
            <person name="Warren W."/>
            <person name="Chinwalla A."/>
            <person name="Mardis E.R."/>
            <person name="Wilson R.K."/>
        </authorList>
    </citation>
    <scope>NUCLEOTIDE SEQUENCE [LARGE SCALE GENOMIC DNA]</scope>
    <source>
        <strain evidence="5 6">DSM 2876</strain>
    </source>
</reference>
<dbReference type="EMBL" id="ABWN01000033">
    <property type="protein sequence ID" value="EFF68002.1"/>
    <property type="molecule type" value="Genomic_DNA"/>
</dbReference>
<dbReference type="AlphaFoldDB" id="D4S1B2"/>
<keyword evidence="3" id="KW-0812">Transmembrane</keyword>
<organism evidence="5 6">
    <name type="scientific">Eshraghiella crossota DSM 2876</name>
    <dbReference type="NCBI Taxonomy" id="511680"/>
    <lineage>
        <taxon>Bacteria</taxon>
        <taxon>Bacillati</taxon>
        <taxon>Bacillota</taxon>
        <taxon>Clostridia</taxon>
        <taxon>Lachnospirales</taxon>
        <taxon>Lachnospiraceae</taxon>
        <taxon>Eshraghiella</taxon>
    </lineage>
</organism>
<feature type="domain" description="Flagellar M-ring N-terminal" evidence="4">
    <location>
        <begin position="47"/>
        <end position="217"/>
    </location>
</feature>
<dbReference type="Gene3D" id="3.30.300.30">
    <property type="match status" value="1"/>
</dbReference>
<keyword evidence="3" id="KW-1133">Transmembrane helix</keyword>
<dbReference type="InterPro" id="IPR006182">
    <property type="entry name" value="FliF_N_dom"/>
</dbReference>
<dbReference type="PANTHER" id="PTHR30046:SF0">
    <property type="entry name" value="FLAGELLAR M-RING PROTEIN"/>
    <property type="match status" value="1"/>
</dbReference>
<dbReference type="InterPro" id="IPR045851">
    <property type="entry name" value="AMP-bd_C_sf"/>
</dbReference>
<keyword evidence="6" id="KW-1185">Reference proteome</keyword>
<protein>
    <submittedName>
        <fullName evidence="5">Flagellar M-ring protein FliF</fullName>
    </submittedName>
</protein>
<keyword evidence="5" id="KW-0282">Flagellum</keyword>
<keyword evidence="5" id="KW-0969">Cilium</keyword>
<evidence type="ECO:0000256" key="1">
    <source>
        <dbReference type="ARBA" id="ARBA00004370"/>
    </source>
</evidence>
<dbReference type="RefSeq" id="WP_005603749.1">
    <property type="nucleotide sequence ID" value="NZ_GG663524.1"/>
</dbReference>
<name>D4S1B2_9FIRM</name>
<feature type="transmembrane region" description="Helical" evidence="3">
    <location>
        <begin position="444"/>
        <end position="464"/>
    </location>
</feature>
<dbReference type="GeneID" id="98917976"/>
<dbReference type="eggNOG" id="COG1766">
    <property type="taxonomic scope" value="Bacteria"/>
</dbReference>
<dbReference type="GO" id="GO:0016020">
    <property type="term" value="C:membrane"/>
    <property type="evidence" value="ECO:0007669"/>
    <property type="project" value="UniProtKB-SubCell"/>
</dbReference>
<sequence length="534" mass="59189">MKDRLKAIWEKIKNFWLKFNKKQRILFVTIFVVIIVVIIVLSKVIGKKDMVKLRACSNETEVVEIRNLLNDNNISATVDEYNNIFVDDSDYVEAKLVLGSNNISSAGYTLDDAVSSSLSTTETVMKEKYTAYLESKFKQDLESMDAIKSARVNISYPETGNSIFSETQDAKITAVLDLKKELSDEQAEAIGLLLATNVGNDNTNSVIIVDSQSNVLYSGNKANSSFTSNSTQKVKAMLENAIIKGAEDLIYSTRLYNDVQIMINLDVNFDNVEVVDHKYIAPDGTDNGLPTHSYVINSEGQLATAGGNPGTESNDSDTDYDIINSDGKSSKYTLSKYDWVQNEVITTTSKTPGEVNLKNSSMAIVCIKNTILTEEEAEEQGLLDDMTWEEYKQANSEPVETTVQDNILNAVATGSGIAAGNVSIIAYNTMTFFDKEVTSSSNPWFVIQIILAVLIAGVLIFIIIRSTRPVAVEETEPELSVEDMLATTKQQQPPVEEIDLQDKSETRKAIEKFVDENPEAVALLLRNWLNEGWN</sequence>
<accession>D4S1B2</accession>
<dbReference type="Pfam" id="PF01514">
    <property type="entry name" value="YscJ_FliF"/>
    <property type="match status" value="1"/>
</dbReference>
<keyword evidence="2 3" id="KW-0472">Membrane</keyword>
<dbReference type="HOGENOM" id="CLU_028108_2_2_9"/>
<evidence type="ECO:0000259" key="4">
    <source>
        <dbReference type="Pfam" id="PF01514"/>
    </source>
</evidence>
<proteinExistence type="predicted"/>
<dbReference type="InterPro" id="IPR043427">
    <property type="entry name" value="YscJ/FliF"/>
</dbReference>
<evidence type="ECO:0000256" key="3">
    <source>
        <dbReference type="SAM" id="Phobius"/>
    </source>
</evidence>
<dbReference type="STRING" id="45851.BHV86_08920"/>
<gene>
    <name evidence="5" type="primary">fliF</name>
    <name evidence="5" type="ORF">BUTYVIB_01882</name>
</gene>
<evidence type="ECO:0000256" key="2">
    <source>
        <dbReference type="ARBA" id="ARBA00023136"/>
    </source>
</evidence>
<evidence type="ECO:0000313" key="5">
    <source>
        <dbReference type="EMBL" id="EFF68002.1"/>
    </source>
</evidence>
<evidence type="ECO:0000313" key="6">
    <source>
        <dbReference type="Proteomes" id="UP000006238"/>
    </source>
</evidence>
<comment type="subcellular location">
    <subcellularLocation>
        <location evidence="1">Membrane</location>
    </subcellularLocation>
</comment>
<keyword evidence="5" id="KW-0966">Cell projection</keyword>
<dbReference type="PANTHER" id="PTHR30046">
    <property type="entry name" value="FLAGELLAR M-RING PROTEIN"/>
    <property type="match status" value="1"/>
</dbReference>
<dbReference type="Proteomes" id="UP000006238">
    <property type="component" value="Unassembled WGS sequence"/>
</dbReference>
<comment type="caution">
    <text evidence="5">The sequence shown here is derived from an EMBL/GenBank/DDBJ whole genome shotgun (WGS) entry which is preliminary data.</text>
</comment>
<feature type="transmembrane region" description="Helical" evidence="3">
    <location>
        <begin position="25"/>
        <end position="46"/>
    </location>
</feature>